<dbReference type="GO" id="GO:0046872">
    <property type="term" value="F:metal ion binding"/>
    <property type="evidence" value="ECO:0007669"/>
    <property type="project" value="UniProtKB-KW"/>
</dbReference>
<dbReference type="STRING" id="45056.Lade_2031"/>
<keyword evidence="2 5" id="KW-0479">Metal-binding</keyword>
<dbReference type="Pfam" id="PF01327">
    <property type="entry name" value="Pep_deformylase"/>
    <property type="match status" value="1"/>
</dbReference>
<keyword evidence="3 5" id="KW-0378">Hydrolase</keyword>
<comment type="caution">
    <text evidence="6">The sequence shown here is derived from an EMBL/GenBank/DDBJ whole genome shotgun (WGS) entry which is preliminary data.</text>
</comment>
<gene>
    <name evidence="5" type="primary">def</name>
    <name evidence="6" type="ORF">Lade_2031</name>
</gene>
<evidence type="ECO:0000256" key="2">
    <source>
        <dbReference type="ARBA" id="ARBA00022723"/>
    </source>
</evidence>
<feature type="active site" evidence="5">
    <location>
        <position position="143"/>
    </location>
</feature>
<dbReference type="GO" id="GO:0042586">
    <property type="term" value="F:peptide deformylase activity"/>
    <property type="evidence" value="ECO:0007669"/>
    <property type="project" value="UniProtKB-UniRule"/>
</dbReference>
<feature type="binding site" evidence="5">
    <location>
        <position position="100"/>
    </location>
    <ligand>
        <name>Fe cation</name>
        <dbReference type="ChEBI" id="CHEBI:24875"/>
    </ligand>
</feature>
<dbReference type="AlphaFoldDB" id="A0A0W0R0W5"/>
<dbReference type="OrthoDB" id="9804313at2"/>
<dbReference type="SUPFAM" id="SSF56420">
    <property type="entry name" value="Peptide deformylase"/>
    <property type="match status" value="1"/>
</dbReference>
<keyword evidence="7" id="KW-1185">Reference proteome</keyword>
<sequence>MRPLLEKKNPILRQKAEPVDPAEIGAPWLKDLIAELFEVMKEQGAVGVAAPQIGVSKRVIVFSSAYTKRRKIEKNIPDTALINPTIRILTDEKERGFEGCLNCGELRGEVARFYEIEYSGLDEQGNLVNKKATDLEARILQHEVDHLDGILFLDRVADPKNIMTLEELQKLVSQTNKQA</sequence>
<evidence type="ECO:0000256" key="3">
    <source>
        <dbReference type="ARBA" id="ARBA00022801"/>
    </source>
</evidence>
<evidence type="ECO:0000313" key="7">
    <source>
        <dbReference type="Proteomes" id="UP000054859"/>
    </source>
</evidence>
<keyword evidence="4 5" id="KW-0648">Protein biosynthesis</keyword>
<dbReference type="NCBIfam" id="TIGR00079">
    <property type="entry name" value="pept_deformyl"/>
    <property type="match status" value="1"/>
</dbReference>
<dbReference type="CDD" id="cd00487">
    <property type="entry name" value="Pep_deformylase"/>
    <property type="match status" value="1"/>
</dbReference>
<dbReference type="HAMAP" id="MF_00163">
    <property type="entry name" value="Pep_deformylase"/>
    <property type="match status" value="1"/>
</dbReference>
<dbReference type="FunFam" id="3.90.45.10:FF:000003">
    <property type="entry name" value="Peptide deformylase"/>
    <property type="match status" value="1"/>
</dbReference>
<dbReference type="EC" id="3.5.1.88" evidence="5"/>
<keyword evidence="5" id="KW-0408">Iron</keyword>
<dbReference type="Gene3D" id="3.90.45.10">
    <property type="entry name" value="Peptide deformylase"/>
    <property type="match status" value="1"/>
</dbReference>
<feature type="binding site" evidence="5">
    <location>
        <position position="142"/>
    </location>
    <ligand>
        <name>Fe cation</name>
        <dbReference type="ChEBI" id="CHEBI:24875"/>
    </ligand>
</feature>
<protein>
    <recommendedName>
        <fullName evidence="5">Peptide deformylase</fullName>
        <shortName evidence="5">PDF</shortName>
        <ecNumber evidence="5">3.5.1.88</ecNumber>
    </recommendedName>
    <alternativeName>
        <fullName evidence="5">Polypeptide deformylase</fullName>
    </alternativeName>
</protein>
<feature type="binding site" evidence="5">
    <location>
        <position position="146"/>
    </location>
    <ligand>
        <name>Fe cation</name>
        <dbReference type="ChEBI" id="CHEBI:24875"/>
    </ligand>
</feature>
<evidence type="ECO:0000256" key="4">
    <source>
        <dbReference type="ARBA" id="ARBA00022917"/>
    </source>
</evidence>
<dbReference type="PANTHER" id="PTHR10458">
    <property type="entry name" value="PEPTIDE DEFORMYLASE"/>
    <property type="match status" value="1"/>
</dbReference>
<dbReference type="RefSeq" id="WP_058463085.1">
    <property type="nucleotide sequence ID" value="NZ_CAAAHS010000001.1"/>
</dbReference>
<reference evidence="6 7" key="1">
    <citation type="submission" date="2015-11" db="EMBL/GenBank/DDBJ databases">
        <title>Identification of large and diverse effector repertoires of 38 Legionella species.</title>
        <authorList>
            <person name="Burstein D."/>
            <person name="Amaro F."/>
            <person name="Zusman T."/>
            <person name="Lifshitz Z."/>
            <person name="Cohen O."/>
            <person name="Gilbert J.A."/>
            <person name="Pupko T."/>
            <person name="Shuman H.A."/>
            <person name="Segal G."/>
        </authorList>
    </citation>
    <scope>NUCLEOTIDE SEQUENCE [LARGE SCALE GENOMIC DNA]</scope>
    <source>
        <strain evidence="6 7">1762-AUS-E</strain>
    </source>
</reference>
<dbReference type="EMBL" id="LNKA01000019">
    <property type="protein sequence ID" value="KTC64737.1"/>
    <property type="molecule type" value="Genomic_DNA"/>
</dbReference>
<organism evidence="6 7">
    <name type="scientific">Legionella adelaidensis</name>
    <dbReference type="NCBI Taxonomy" id="45056"/>
    <lineage>
        <taxon>Bacteria</taxon>
        <taxon>Pseudomonadati</taxon>
        <taxon>Pseudomonadota</taxon>
        <taxon>Gammaproteobacteria</taxon>
        <taxon>Legionellales</taxon>
        <taxon>Legionellaceae</taxon>
        <taxon>Legionella</taxon>
    </lineage>
</organism>
<proteinExistence type="inferred from homology"/>
<dbReference type="PATRIC" id="fig|45056.6.peg.2098"/>
<dbReference type="PANTHER" id="PTHR10458:SF22">
    <property type="entry name" value="PEPTIDE DEFORMYLASE"/>
    <property type="match status" value="1"/>
</dbReference>
<comment type="catalytic activity">
    <reaction evidence="5">
        <text>N-terminal N-formyl-L-methionyl-[peptide] + H2O = N-terminal L-methionyl-[peptide] + formate</text>
        <dbReference type="Rhea" id="RHEA:24420"/>
        <dbReference type="Rhea" id="RHEA-COMP:10639"/>
        <dbReference type="Rhea" id="RHEA-COMP:10640"/>
        <dbReference type="ChEBI" id="CHEBI:15377"/>
        <dbReference type="ChEBI" id="CHEBI:15740"/>
        <dbReference type="ChEBI" id="CHEBI:49298"/>
        <dbReference type="ChEBI" id="CHEBI:64731"/>
        <dbReference type="EC" id="3.5.1.88"/>
    </reaction>
</comment>
<dbReference type="Proteomes" id="UP000054859">
    <property type="component" value="Unassembled WGS sequence"/>
</dbReference>
<comment type="cofactor">
    <cofactor evidence="5">
        <name>Fe(2+)</name>
        <dbReference type="ChEBI" id="CHEBI:29033"/>
    </cofactor>
    <text evidence="5">Binds 1 Fe(2+) ion.</text>
</comment>
<evidence type="ECO:0000313" key="6">
    <source>
        <dbReference type="EMBL" id="KTC64737.1"/>
    </source>
</evidence>
<dbReference type="InterPro" id="IPR036821">
    <property type="entry name" value="Peptide_deformylase_sf"/>
</dbReference>
<evidence type="ECO:0000256" key="5">
    <source>
        <dbReference type="HAMAP-Rule" id="MF_00163"/>
    </source>
</evidence>
<dbReference type="NCBIfam" id="NF001159">
    <property type="entry name" value="PRK00150.1-3"/>
    <property type="match status" value="1"/>
</dbReference>
<accession>A0A0W0R0W5</accession>
<evidence type="ECO:0000256" key="1">
    <source>
        <dbReference type="ARBA" id="ARBA00010759"/>
    </source>
</evidence>
<comment type="function">
    <text evidence="5">Removes the formyl group from the N-terminal Met of newly synthesized proteins. Requires at least a dipeptide for an efficient rate of reaction. N-terminal L-methionine is a prerequisite for activity but the enzyme has broad specificity at other positions.</text>
</comment>
<dbReference type="PIRSF" id="PIRSF004749">
    <property type="entry name" value="Pep_def"/>
    <property type="match status" value="1"/>
</dbReference>
<dbReference type="GO" id="GO:0006412">
    <property type="term" value="P:translation"/>
    <property type="evidence" value="ECO:0007669"/>
    <property type="project" value="UniProtKB-UniRule"/>
</dbReference>
<dbReference type="InterPro" id="IPR023635">
    <property type="entry name" value="Peptide_deformylase"/>
</dbReference>
<comment type="similarity">
    <text evidence="1 5">Belongs to the polypeptide deformylase family.</text>
</comment>
<dbReference type="PRINTS" id="PR01576">
    <property type="entry name" value="PDEFORMYLASE"/>
</dbReference>
<name>A0A0W0R0W5_9GAMM</name>